<dbReference type="SUPFAM" id="SSF75304">
    <property type="entry name" value="Amidase signature (AS) enzymes"/>
    <property type="match status" value="1"/>
</dbReference>
<dbReference type="EMBL" id="BMGZ01000001">
    <property type="protein sequence ID" value="GGH93132.1"/>
    <property type="molecule type" value="Genomic_DNA"/>
</dbReference>
<feature type="domain" description="Amidase" evidence="2">
    <location>
        <begin position="181"/>
        <end position="533"/>
    </location>
</feature>
<comment type="caution">
    <text evidence="3">The sequence shown here is derived from an EMBL/GenBank/DDBJ whole genome shotgun (WGS) entry which is preliminary data.</text>
</comment>
<evidence type="ECO:0000313" key="3">
    <source>
        <dbReference type="EMBL" id="GGH93132.1"/>
    </source>
</evidence>
<reference evidence="3" key="2">
    <citation type="submission" date="2020-09" db="EMBL/GenBank/DDBJ databases">
        <authorList>
            <person name="Sun Q."/>
            <person name="Zhou Y."/>
        </authorList>
    </citation>
    <scope>NUCLEOTIDE SEQUENCE</scope>
    <source>
        <strain evidence="3">CGMCC 1.14984</strain>
    </source>
</reference>
<reference evidence="3" key="1">
    <citation type="journal article" date="2014" name="Int. J. Syst. Evol. Microbiol.">
        <title>Complete genome sequence of Corynebacterium casei LMG S-19264T (=DSM 44701T), isolated from a smear-ripened cheese.</title>
        <authorList>
            <consortium name="US DOE Joint Genome Institute (JGI-PGF)"/>
            <person name="Walter F."/>
            <person name="Albersmeier A."/>
            <person name="Kalinowski J."/>
            <person name="Ruckert C."/>
        </authorList>
    </citation>
    <scope>NUCLEOTIDE SEQUENCE</scope>
    <source>
        <strain evidence="3">CGMCC 1.14984</strain>
    </source>
</reference>
<organism evidence="3 4">
    <name type="scientific">Aquisalinus luteolus</name>
    <dbReference type="NCBI Taxonomy" id="1566827"/>
    <lineage>
        <taxon>Bacteria</taxon>
        <taxon>Pseudomonadati</taxon>
        <taxon>Pseudomonadota</taxon>
        <taxon>Alphaproteobacteria</taxon>
        <taxon>Parvularculales</taxon>
        <taxon>Parvularculaceae</taxon>
        <taxon>Aquisalinus</taxon>
    </lineage>
</organism>
<dbReference type="GO" id="GO:0050567">
    <property type="term" value="F:glutaminyl-tRNA synthase (glutamine-hydrolyzing) activity"/>
    <property type="evidence" value="ECO:0007669"/>
    <property type="project" value="TreeGrafter"/>
</dbReference>
<dbReference type="InterPro" id="IPR036928">
    <property type="entry name" value="AS_sf"/>
</dbReference>
<protein>
    <submittedName>
        <fullName evidence="3">Amidase</fullName>
    </submittedName>
</protein>
<dbReference type="Gene3D" id="3.90.1300.10">
    <property type="entry name" value="Amidase signature (AS) domain"/>
    <property type="match status" value="1"/>
</dbReference>
<sequence>MTSKGQSENSPARNDTQNGELRRDFLRKATLGALTVPLVSACSQQSSQGSSQGETGMQGVPQGLTGNEAEGSGLTVDTLSEAEKILGLDYTGAEREQMLSFVESQLESIASIRAQAMPNDLAPALTFDPRLPESPEPPVQEVFAPSGDSGSLPSTDTQIAFSSAVSLGRWLRDGSITSRRLTEIYLDRIERFGGQLECFVTVTPELALQQADEADRLLAAGTDKGPLHGIPYVMKDIIDTAGIRTSWGAEPYKDRIAENDATVTRLLNEGGAVHLAKSTAGAIAYGDIWFGGVTRNPWNPNEGSSGSSAGSASATAAGLCAFSIGTETLGSIVSPSERCGTTGLRPTFGRVSRSGAMALCWSLDKIGPICRYAEDTAAVMSVINGYDASDPSSLRSNFAYDGTADLAGMTIGYVPGWYEEADDVDKAALEAARSLGATMREVAWPDLPYGDLTTIVLAEAAAAFAELTLENRDDELTWQDDNAWPNSWRGVRFYSAVDYIQLDRLRRRVMAEVGAVFEDIDVLIGPNFAGGALVATNFTGHPCLALKAGFADRPTRTIFGQPADESVETFRVPRATSIWGPLFGENAVVRVGTALERALGVSDEHPSAFSQ</sequence>
<gene>
    <name evidence="3" type="ORF">GCM10011355_04250</name>
</gene>
<feature type="compositionally biased region" description="Low complexity" evidence="1">
    <location>
        <begin position="43"/>
        <end position="59"/>
    </location>
</feature>
<dbReference type="PANTHER" id="PTHR11895">
    <property type="entry name" value="TRANSAMIDASE"/>
    <property type="match status" value="1"/>
</dbReference>
<accession>A0A8J3A4C6</accession>
<dbReference type="PANTHER" id="PTHR11895:SF73">
    <property type="entry name" value="AMIDASE FAMILY PROTEIN"/>
    <property type="match status" value="1"/>
</dbReference>
<evidence type="ECO:0000313" key="4">
    <source>
        <dbReference type="Proteomes" id="UP000621856"/>
    </source>
</evidence>
<evidence type="ECO:0000256" key="1">
    <source>
        <dbReference type="SAM" id="MobiDB-lite"/>
    </source>
</evidence>
<feature type="compositionally biased region" description="Polar residues" evidence="1">
    <location>
        <begin position="1"/>
        <end position="19"/>
    </location>
</feature>
<proteinExistence type="predicted"/>
<feature type="region of interest" description="Disordered" evidence="1">
    <location>
        <begin position="1"/>
        <end position="24"/>
    </location>
</feature>
<dbReference type="RefSeq" id="WP_205967340.1">
    <property type="nucleotide sequence ID" value="NZ_BMGZ01000001.1"/>
</dbReference>
<dbReference type="AlphaFoldDB" id="A0A8J3A4C6"/>
<name>A0A8J3A4C6_9PROT</name>
<dbReference type="Proteomes" id="UP000621856">
    <property type="component" value="Unassembled WGS sequence"/>
</dbReference>
<dbReference type="InterPro" id="IPR000120">
    <property type="entry name" value="Amidase"/>
</dbReference>
<dbReference type="InterPro" id="IPR023631">
    <property type="entry name" value="Amidase_dom"/>
</dbReference>
<dbReference type="Pfam" id="PF01425">
    <property type="entry name" value="Amidase"/>
    <property type="match status" value="1"/>
</dbReference>
<evidence type="ECO:0000259" key="2">
    <source>
        <dbReference type="Pfam" id="PF01425"/>
    </source>
</evidence>
<feature type="region of interest" description="Disordered" evidence="1">
    <location>
        <begin position="40"/>
        <end position="72"/>
    </location>
</feature>